<keyword evidence="3" id="KW-1185">Reference proteome</keyword>
<comment type="caution">
    <text evidence="2">The sequence shown here is derived from an EMBL/GenBank/DDBJ whole genome shotgun (WGS) entry which is preliminary data.</text>
</comment>
<dbReference type="Pfam" id="PF17418">
    <property type="entry name" value="SdpA"/>
    <property type="match status" value="1"/>
</dbReference>
<reference evidence="2 3" key="1">
    <citation type="submission" date="2019-02" db="EMBL/GenBank/DDBJ databases">
        <title>Draft genome sequence of Amycolatopsis sp. 8-3EHSu isolated from roots of Suaeda maritima.</title>
        <authorList>
            <person name="Duangmal K."/>
            <person name="Chantavorakit T."/>
        </authorList>
    </citation>
    <scope>NUCLEOTIDE SEQUENCE [LARGE SCALE GENOMIC DNA]</scope>
    <source>
        <strain evidence="2 3">8-3EHSu</strain>
    </source>
</reference>
<gene>
    <name evidence="2" type="ORF">EWH70_26545</name>
</gene>
<keyword evidence="1" id="KW-0732">Signal</keyword>
<sequence length="172" mass="18929">MLVALSVVFAVTLLLQVGAPQSTSAWWARQVQTASLIWHQDWRVFTRAPIGPDTVVYDARDLTSITMYATSAGNRWGLSRNAYTLWMETAALDDVVPANRWHVCVADVIQECQPVLASIPAVAVANPTLDATMCGRVVFSRETPIAWRDAEPATGRTRRIDSVTLLDVTCGR</sequence>
<accession>A0A4V2ELB9</accession>
<evidence type="ECO:0000256" key="1">
    <source>
        <dbReference type="SAM" id="SignalP"/>
    </source>
</evidence>
<evidence type="ECO:0008006" key="4">
    <source>
        <dbReference type="Google" id="ProtNLM"/>
    </source>
</evidence>
<feature type="chain" id="PRO_5039160621" description="SdpA family antimicrobial peptide system protein" evidence="1">
    <location>
        <begin position="20"/>
        <end position="172"/>
    </location>
</feature>
<dbReference type="AlphaFoldDB" id="A0A4V2ELB9"/>
<evidence type="ECO:0000313" key="3">
    <source>
        <dbReference type="Proteomes" id="UP000292003"/>
    </source>
</evidence>
<dbReference type="Proteomes" id="UP000292003">
    <property type="component" value="Unassembled WGS sequence"/>
</dbReference>
<name>A0A4V2ELB9_9PSEU</name>
<dbReference type="RefSeq" id="WP_130478238.1">
    <property type="nucleotide sequence ID" value="NZ_SFCC01000014.1"/>
</dbReference>
<proteinExistence type="predicted"/>
<feature type="signal peptide" evidence="1">
    <location>
        <begin position="1"/>
        <end position="19"/>
    </location>
</feature>
<dbReference type="InterPro" id="IPR023902">
    <property type="entry name" value="Sporulation_SdpA"/>
</dbReference>
<evidence type="ECO:0000313" key="2">
    <source>
        <dbReference type="EMBL" id="RZQ61025.1"/>
    </source>
</evidence>
<organism evidence="2 3">
    <name type="scientific">Amycolatopsis suaedae</name>
    <dbReference type="NCBI Taxonomy" id="2510978"/>
    <lineage>
        <taxon>Bacteria</taxon>
        <taxon>Bacillati</taxon>
        <taxon>Actinomycetota</taxon>
        <taxon>Actinomycetes</taxon>
        <taxon>Pseudonocardiales</taxon>
        <taxon>Pseudonocardiaceae</taxon>
        <taxon>Amycolatopsis</taxon>
    </lineage>
</organism>
<protein>
    <recommendedName>
        <fullName evidence="4">SdpA family antimicrobial peptide system protein</fullName>
    </recommendedName>
</protein>
<dbReference type="EMBL" id="SFCC01000014">
    <property type="protein sequence ID" value="RZQ61025.1"/>
    <property type="molecule type" value="Genomic_DNA"/>
</dbReference>
<dbReference type="OrthoDB" id="3689056at2"/>